<name>A0A9W9EHB7_9EURO</name>
<accession>A0A9W9EHB7</accession>
<dbReference type="EMBL" id="JAPMSZ010000012">
    <property type="protein sequence ID" value="KAJ5081837.1"/>
    <property type="molecule type" value="Genomic_DNA"/>
</dbReference>
<reference evidence="2" key="2">
    <citation type="journal article" date="2023" name="IMA Fungus">
        <title>Comparative genomic study of the Penicillium genus elucidates a diverse pangenome and 15 lateral gene transfer events.</title>
        <authorList>
            <person name="Petersen C."/>
            <person name="Sorensen T."/>
            <person name="Nielsen M.R."/>
            <person name="Sondergaard T.E."/>
            <person name="Sorensen J.L."/>
            <person name="Fitzpatrick D.A."/>
            <person name="Frisvad J.C."/>
            <person name="Nielsen K.L."/>
        </authorList>
    </citation>
    <scope>NUCLEOTIDE SEQUENCE</scope>
    <source>
        <strain evidence="2">IBT 34128</strain>
    </source>
</reference>
<keyword evidence="1" id="KW-1133">Transmembrane helix</keyword>
<comment type="caution">
    <text evidence="2">The sequence shown here is derived from an EMBL/GenBank/DDBJ whole genome shotgun (WGS) entry which is preliminary data.</text>
</comment>
<dbReference type="RefSeq" id="XP_056507124.1">
    <property type="nucleotide sequence ID" value="XM_056660626.1"/>
</dbReference>
<evidence type="ECO:0000313" key="3">
    <source>
        <dbReference type="Proteomes" id="UP001141434"/>
    </source>
</evidence>
<gene>
    <name evidence="2" type="ORF">NUU61_010101</name>
</gene>
<keyword evidence="1" id="KW-0812">Transmembrane</keyword>
<organism evidence="2 3">
    <name type="scientific">Penicillium alfredii</name>
    <dbReference type="NCBI Taxonomy" id="1506179"/>
    <lineage>
        <taxon>Eukaryota</taxon>
        <taxon>Fungi</taxon>
        <taxon>Dikarya</taxon>
        <taxon>Ascomycota</taxon>
        <taxon>Pezizomycotina</taxon>
        <taxon>Eurotiomycetes</taxon>
        <taxon>Eurotiomycetidae</taxon>
        <taxon>Eurotiales</taxon>
        <taxon>Aspergillaceae</taxon>
        <taxon>Penicillium</taxon>
    </lineage>
</organism>
<reference evidence="2" key="1">
    <citation type="submission" date="2022-11" db="EMBL/GenBank/DDBJ databases">
        <authorList>
            <person name="Petersen C."/>
        </authorList>
    </citation>
    <scope>NUCLEOTIDE SEQUENCE</scope>
    <source>
        <strain evidence="2">IBT 34128</strain>
    </source>
</reference>
<evidence type="ECO:0000256" key="1">
    <source>
        <dbReference type="SAM" id="Phobius"/>
    </source>
</evidence>
<keyword evidence="1" id="KW-0472">Membrane</keyword>
<protein>
    <submittedName>
        <fullName evidence="2">Chitinase</fullName>
    </submittedName>
</protein>
<feature type="transmembrane region" description="Helical" evidence="1">
    <location>
        <begin position="58"/>
        <end position="85"/>
    </location>
</feature>
<keyword evidence="3" id="KW-1185">Reference proteome</keyword>
<evidence type="ECO:0000313" key="2">
    <source>
        <dbReference type="EMBL" id="KAJ5081837.1"/>
    </source>
</evidence>
<proteinExistence type="predicted"/>
<sequence length="112" mass="12208">MKADHVVVADPKDTITGAPEKMKLLQNTLDATYMVQAFDSMVQVTMGETAKKEDKKQLIINIITALLIIVPLVASDATLGLYGIVGHTVHPILDFSCLPTSEIIRFRDSPEG</sequence>
<dbReference type="Proteomes" id="UP001141434">
    <property type="component" value="Unassembled WGS sequence"/>
</dbReference>
<dbReference type="GeneID" id="81399795"/>
<dbReference type="AlphaFoldDB" id="A0A9W9EHB7"/>